<keyword evidence="1" id="KW-1133">Transmembrane helix</keyword>
<dbReference type="EMBL" id="FMTT01000058">
    <property type="protein sequence ID" value="SCW82639.1"/>
    <property type="molecule type" value="Genomic_DNA"/>
</dbReference>
<gene>
    <name evidence="2" type="ORF">SAMN04487970_105836</name>
</gene>
<keyword evidence="1" id="KW-0472">Membrane</keyword>
<keyword evidence="3" id="KW-1185">Reference proteome</keyword>
<evidence type="ECO:0000313" key="2">
    <source>
        <dbReference type="EMBL" id="SCW82639.1"/>
    </source>
</evidence>
<protein>
    <submittedName>
        <fullName evidence="2">Uncharacterized protein</fullName>
    </submittedName>
</protein>
<name>A0A1G4TPU7_9BACL</name>
<organism evidence="2 3">
    <name type="scientific">Paenibacillus tianmuensis</name>
    <dbReference type="NCBI Taxonomy" id="624147"/>
    <lineage>
        <taxon>Bacteria</taxon>
        <taxon>Bacillati</taxon>
        <taxon>Bacillota</taxon>
        <taxon>Bacilli</taxon>
        <taxon>Bacillales</taxon>
        <taxon>Paenibacillaceae</taxon>
        <taxon>Paenibacillus</taxon>
    </lineage>
</organism>
<feature type="transmembrane region" description="Helical" evidence="1">
    <location>
        <begin position="41"/>
        <end position="60"/>
    </location>
</feature>
<proteinExistence type="predicted"/>
<evidence type="ECO:0000256" key="1">
    <source>
        <dbReference type="SAM" id="Phobius"/>
    </source>
</evidence>
<keyword evidence="1" id="KW-0812">Transmembrane</keyword>
<evidence type="ECO:0000313" key="3">
    <source>
        <dbReference type="Proteomes" id="UP000198601"/>
    </source>
</evidence>
<dbReference type="Proteomes" id="UP000198601">
    <property type="component" value="Unassembled WGS sequence"/>
</dbReference>
<accession>A0A1G4TPU7</accession>
<sequence length="108" mass="12586">MLREWFVHEAIGGNNQSMSTANEDKATKWQKTRQLGKAKYVMYYGVAMWGLSLAVLFTAIEWLTQQTLTASWFTLRIIVFGIIGFFIANFRWDGNERKYAPRPTSKKR</sequence>
<feature type="transmembrane region" description="Helical" evidence="1">
    <location>
        <begin position="72"/>
        <end position="92"/>
    </location>
</feature>
<dbReference type="AlphaFoldDB" id="A0A1G4TPU7"/>
<reference evidence="3" key="1">
    <citation type="submission" date="2016-10" db="EMBL/GenBank/DDBJ databases">
        <authorList>
            <person name="Varghese N."/>
            <person name="Submissions S."/>
        </authorList>
    </citation>
    <scope>NUCLEOTIDE SEQUENCE [LARGE SCALE GENOMIC DNA]</scope>
    <source>
        <strain evidence="3">CGMCC 1.8946</strain>
    </source>
</reference>